<evidence type="ECO:0000313" key="2">
    <source>
        <dbReference type="EMBL" id="TWF49487.1"/>
    </source>
</evidence>
<evidence type="ECO:0000256" key="1">
    <source>
        <dbReference type="SAM" id="MobiDB-lite"/>
    </source>
</evidence>
<accession>A0A561QGG9</accession>
<dbReference type="Proteomes" id="UP000320653">
    <property type="component" value="Unassembled WGS sequence"/>
</dbReference>
<organism evidence="2 3">
    <name type="scientific">Neorhizobium alkalisoli</name>
    <dbReference type="NCBI Taxonomy" id="528178"/>
    <lineage>
        <taxon>Bacteria</taxon>
        <taxon>Pseudomonadati</taxon>
        <taxon>Pseudomonadota</taxon>
        <taxon>Alphaproteobacteria</taxon>
        <taxon>Hyphomicrobiales</taxon>
        <taxon>Rhizobiaceae</taxon>
        <taxon>Rhizobium/Agrobacterium group</taxon>
        <taxon>Neorhizobium</taxon>
    </lineage>
</organism>
<evidence type="ECO:0000313" key="3">
    <source>
        <dbReference type="Proteomes" id="UP000320653"/>
    </source>
</evidence>
<dbReference type="AlphaFoldDB" id="A0A561QGG9"/>
<feature type="region of interest" description="Disordered" evidence="1">
    <location>
        <begin position="91"/>
        <end position="128"/>
    </location>
</feature>
<protein>
    <submittedName>
        <fullName evidence="2">Uncharacterized protein</fullName>
    </submittedName>
</protein>
<comment type="caution">
    <text evidence="2">The sequence shown here is derived from an EMBL/GenBank/DDBJ whole genome shotgun (WGS) entry which is preliminary data.</text>
</comment>
<gene>
    <name evidence="2" type="ORF">FHW37_108157</name>
</gene>
<keyword evidence="3" id="KW-1185">Reference proteome</keyword>
<proteinExistence type="predicted"/>
<dbReference type="EMBL" id="VIWP01000008">
    <property type="protein sequence ID" value="TWF49487.1"/>
    <property type="molecule type" value="Genomic_DNA"/>
</dbReference>
<name>A0A561QGG9_9HYPH</name>
<sequence>MIVRSERPPKPIVPAELSIEAWKPSSAAIAVRPNHPIASHRQSTAQLRETCRSPELRHQNLPLEAVAAVAVRALEYDDHIPDVLKRRSVSARQVRSPSRHHLSDALASCPSGGLTNRSGIHRQGADDDKNIFNGGAHLDRTPTKLIPFAESSQTLIRRNRFLSAGCLDAADDKEQIENNQVSIDMMSCFFTAISEGFAKDVGCPRASHR</sequence>
<reference evidence="2 3" key="1">
    <citation type="submission" date="2019-06" db="EMBL/GenBank/DDBJ databases">
        <title>Sorghum-associated microbial communities from plants grown in Nebraska, USA.</title>
        <authorList>
            <person name="Schachtman D."/>
        </authorList>
    </citation>
    <scope>NUCLEOTIDE SEQUENCE [LARGE SCALE GENOMIC DNA]</scope>
    <source>
        <strain evidence="2 3">1225</strain>
    </source>
</reference>